<gene>
    <name evidence="2" type="ORF">MCOR_23620</name>
</gene>
<feature type="region of interest" description="Disordered" evidence="1">
    <location>
        <begin position="239"/>
        <end position="303"/>
    </location>
</feature>
<keyword evidence="3" id="KW-1185">Reference proteome</keyword>
<evidence type="ECO:0000313" key="3">
    <source>
        <dbReference type="Proteomes" id="UP000507470"/>
    </source>
</evidence>
<dbReference type="EMBL" id="CACVKT020004159">
    <property type="protein sequence ID" value="CAC5388349.1"/>
    <property type="molecule type" value="Genomic_DNA"/>
</dbReference>
<feature type="region of interest" description="Disordered" evidence="1">
    <location>
        <begin position="45"/>
        <end position="74"/>
    </location>
</feature>
<dbReference type="AlphaFoldDB" id="A0A6J8BZZ3"/>
<feature type="compositionally biased region" description="Low complexity" evidence="1">
    <location>
        <begin position="107"/>
        <end position="118"/>
    </location>
</feature>
<organism evidence="2 3">
    <name type="scientific">Mytilus coruscus</name>
    <name type="common">Sea mussel</name>
    <dbReference type="NCBI Taxonomy" id="42192"/>
    <lineage>
        <taxon>Eukaryota</taxon>
        <taxon>Metazoa</taxon>
        <taxon>Spiralia</taxon>
        <taxon>Lophotrochozoa</taxon>
        <taxon>Mollusca</taxon>
        <taxon>Bivalvia</taxon>
        <taxon>Autobranchia</taxon>
        <taxon>Pteriomorphia</taxon>
        <taxon>Mytilida</taxon>
        <taxon>Mytiloidea</taxon>
        <taxon>Mytilidae</taxon>
        <taxon>Mytilinae</taxon>
        <taxon>Mytilus</taxon>
    </lineage>
</organism>
<name>A0A6J8BZZ3_MYTCO</name>
<protein>
    <submittedName>
        <fullName evidence="2">Uncharacterized protein</fullName>
    </submittedName>
</protein>
<sequence>MQTVLRHLSAALFSSKKNNLDTSSHATKKQTKTDVVRNNINSTECFSTDGNDNDTISQMSTDSEPCDSDDQSEPEIDYEEELLSRMLYYGQFENLEAAATPAKKDSVAASSSTPLASSTMIEDCSESTLRNNRRRKNRSTPLASSTMMEDLVADIQQQTQVTTSSGSIVTWSIDNSTNTASLKEYYNRYFGVDSNDSYSETDTTGMSTRLSSTFNSDDSFSSDDDSEVTSSEFWNRNRHFPRTSTSDNLNEMTNNPSPLKNSQKKTPKVNNQYRSSSSSSGASKEILREKLPQKTTADDKKRPDLNKLWKPFLSLQIVLYC</sequence>
<accession>A0A6J8BZZ3</accession>
<feature type="compositionally biased region" description="Polar residues" evidence="1">
    <location>
        <begin position="45"/>
        <end position="63"/>
    </location>
</feature>
<feature type="compositionally biased region" description="Polar residues" evidence="1">
    <location>
        <begin position="242"/>
        <end position="261"/>
    </location>
</feature>
<evidence type="ECO:0000313" key="2">
    <source>
        <dbReference type="EMBL" id="CAC5388349.1"/>
    </source>
</evidence>
<proteinExistence type="predicted"/>
<dbReference type="Proteomes" id="UP000507470">
    <property type="component" value="Unassembled WGS sequence"/>
</dbReference>
<feature type="region of interest" description="Disordered" evidence="1">
    <location>
        <begin position="105"/>
        <end position="144"/>
    </location>
</feature>
<feature type="compositionally biased region" description="Acidic residues" evidence="1">
    <location>
        <begin position="64"/>
        <end position="74"/>
    </location>
</feature>
<evidence type="ECO:0000256" key="1">
    <source>
        <dbReference type="SAM" id="MobiDB-lite"/>
    </source>
</evidence>
<reference evidence="2 3" key="1">
    <citation type="submission" date="2020-06" db="EMBL/GenBank/DDBJ databases">
        <authorList>
            <person name="Li R."/>
            <person name="Bekaert M."/>
        </authorList>
    </citation>
    <scope>NUCLEOTIDE SEQUENCE [LARGE SCALE GENOMIC DNA]</scope>
    <source>
        <strain evidence="3">wild</strain>
    </source>
</reference>
<feature type="compositionally biased region" description="Basic and acidic residues" evidence="1">
    <location>
        <begin position="285"/>
        <end position="303"/>
    </location>
</feature>